<dbReference type="OrthoDB" id="6250800at2759"/>
<dbReference type="InterPro" id="IPR016186">
    <property type="entry name" value="C-type_lectin-like/link_sf"/>
</dbReference>
<evidence type="ECO:0000313" key="3">
    <source>
        <dbReference type="Proteomes" id="UP000699462"/>
    </source>
</evidence>
<organism evidence="2 3">
    <name type="scientific">Paragonimus westermani</name>
    <dbReference type="NCBI Taxonomy" id="34504"/>
    <lineage>
        <taxon>Eukaryota</taxon>
        <taxon>Metazoa</taxon>
        <taxon>Spiralia</taxon>
        <taxon>Lophotrochozoa</taxon>
        <taxon>Platyhelminthes</taxon>
        <taxon>Trematoda</taxon>
        <taxon>Digenea</taxon>
        <taxon>Plagiorchiida</taxon>
        <taxon>Troglotremata</taxon>
        <taxon>Troglotrematidae</taxon>
        <taxon>Paragonimus</taxon>
    </lineage>
</organism>
<proteinExistence type="predicted"/>
<feature type="signal peptide" evidence="1">
    <location>
        <begin position="1"/>
        <end position="18"/>
    </location>
</feature>
<keyword evidence="1" id="KW-0732">Signal</keyword>
<sequence>MHLLLACLSITTITLMYACPPEFVDVGDGECMISYPKKLTYCEAHSLCESEGIKRGSHLFMIGRHADKLAKYFSHLSPIHTGIHSLLDVRRLSPDGWQTNDPDSLLYLMNSSEIHWEFLQPDSDCEQVVEFSHGVFNDQPQNAWERFVVCEQLKDHVNISADLSKFKAAPLINNYLTCNESAGCFHRLRAASVVTCALK</sequence>
<protein>
    <recommendedName>
        <fullName evidence="4">C-type lectin domain-containing protein</fullName>
    </recommendedName>
</protein>
<gene>
    <name evidence="2" type="ORF">P879_04236</name>
</gene>
<evidence type="ECO:0000256" key="1">
    <source>
        <dbReference type="SAM" id="SignalP"/>
    </source>
</evidence>
<keyword evidence="3" id="KW-1185">Reference proteome</keyword>
<dbReference type="EMBL" id="JTDF01001315">
    <property type="protein sequence ID" value="KAF8570188.1"/>
    <property type="molecule type" value="Genomic_DNA"/>
</dbReference>
<comment type="caution">
    <text evidence="2">The sequence shown here is derived from an EMBL/GenBank/DDBJ whole genome shotgun (WGS) entry which is preliminary data.</text>
</comment>
<dbReference type="AlphaFoldDB" id="A0A8T0DSY5"/>
<reference evidence="2 3" key="1">
    <citation type="submission" date="2019-07" db="EMBL/GenBank/DDBJ databases">
        <title>Annotation for the trematode Paragonimus westermani.</title>
        <authorList>
            <person name="Choi Y.-J."/>
        </authorList>
    </citation>
    <scope>NUCLEOTIDE SEQUENCE [LARGE SCALE GENOMIC DNA]</scope>
    <source>
        <strain evidence="2">180907_Pwestermani</strain>
    </source>
</reference>
<evidence type="ECO:0000313" key="2">
    <source>
        <dbReference type="EMBL" id="KAF8570188.1"/>
    </source>
</evidence>
<feature type="chain" id="PRO_5035896287" description="C-type lectin domain-containing protein" evidence="1">
    <location>
        <begin position="19"/>
        <end position="199"/>
    </location>
</feature>
<dbReference type="Gene3D" id="3.10.100.10">
    <property type="entry name" value="Mannose-Binding Protein A, subunit A"/>
    <property type="match status" value="1"/>
</dbReference>
<name>A0A8T0DSY5_9TREM</name>
<dbReference type="SUPFAM" id="SSF56436">
    <property type="entry name" value="C-type lectin-like"/>
    <property type="match status" value="1"/>
</dbReference>
<accession>A0A8T0DSY5</accession>
<dbReference type="Proteomes" id="UP000699462">
    <property type="component" value="Unassembled WGS sequence"/>
</dbReference>
<dbReference type="InterPro" id="IPR016187">
    <property type="entry name" value="CTDL_fold"/>
</dbReference>
<evidence type="ECO:0008006" key="4">
    <source>
        <dbReference type="Google" id="ProtNLM"/>
    </source>
</evidence>